<name>A0A2Z4FID9_9DELT</name>
<gene>
    <name evidence="1" type="ORF">DN745_04175</name>
</gene>
<reference evidence="1 2" key="1">
    <citation type="submission" date="2018-06" db="EMBL/GenBank/DDBJ databases">
        <title>Lujinxingia sediminis gen. nov. sp. nov., a new facultative anaerobic member of the class Deltaproteobacteria, and proposal of Lujinxingaceae fam. nov.</title>
        <authorList>
            <person name="Guo L.-Y."/>
            <person name="Li C.-M."/>
            <person name="Wang S."/>
            <person name="Du Z.-J."/>
        </authorList>
    </citation>
    <scope>NUCLEOTIDE SEQUENCE [LARGE SCALE GENOMIC DNA]</scope>
    <source>
        <strain evidence="1 2">FA350</strain>
    </source>
</reference>
<organism evidence="1 2">
    <name type="scientific">Bradymonas sediminis</name>
    <dbReference type="NCBI Taxonomy" id="1548548"/>
    <lineage>
        <taxon>Bacteria</taxon>
        <taxon>Deltaproteobacteria</taxon>
        <taxon>Bradymonadales</taxon>
        <taxon>Bradymonadaceae</taxon>
        <taxon>Bradymonas</taxon>
    </lineage>
</organism>
<protein>
    <submittedName>
        <fullName evidence="1">Uncharacterized protein</fullName>
    </submittedName>
</protein>
<dbReference type="OrthoDB" id="9957704at2"/>
<dbReference type="EMBL" id="CP030032">
    <property type="protein sequence ID" value="AWV88575.1"/>
    <property type="molecule type" value="Genomic_DNA"/>
</dbReference>
<dbReference type="Proteomes" id="UP000249799">
    <property type="component" value="Chromosome"/>
</dbReference>
<evidence type="ECO:0000313" key="2">
    <source>
        <dbReference type="Proteomes" id="UP000249799"/>
    </source>
</evidence>
<proteinExistence type="predicted"/>
<keyword evidence="2" id="KW-1185">Reference proteome</keyword>
<dbReference type="AlphaFoldDB" id="A0A2Z4FID9"/>
<accession>A0A2Z4FID9</accession>
<dbReference type="KEGG" id="bsed:DN745_04175"/>
<evidence type="ECO:0000313" key="1">
    <source>
        <dbReference type="EMBL" id="AWV88575.1"/>
    </source>
</evidence>
<sequence length="83" mass="9040">MEVVMGIKIGEEEQGAGGDNVLEFIAGQPDYVEVGRGDFCVVTVNWKDGSGVVHRFETMAEAKAQHERNVARDRPLVGIGRPN</sequence>